<gene>
    <name evidence="2" type="ORF">VE25_15640</name>
</gene>
<keyword evidence="3" id="KW-1185">Reference proteome</keyword>
<organism evidence="2 3">
    <name type="scientific">Devosia geojensis</name>
    <dbReference type="NCBI Taxonomy" id="443610"/>
    <lineage>
        <taxon>Bacteria</taxon>
        <taxon>Pseudomonadati</taxon>
        <taxon>Pseudomonadota</taxon>
        <taxon>Alphaproteobacteria</taxon>
        <taxon>Hyphomicrobiales</taxon>
        <taxon>Devosiaceae</taxon>
        <taxon>Devosia</taxon>
    </lineage>
</organism>
<proteinExistence type="predicted"/>
<evidence type="ECO:0000313" key="3">
    <source>
        <dbReference type="Proteomes" id="UP000033632"/>
    </source>
</evidence>
<dbReference type="EMBL" id="JZEX01000129">
    <property type="protein sequence ID" value="KKB10871.1"/>
    <property type="molecule type" value="Genomic_DNA"/>
</dbReference>
<comment type="caution">
    <text evidence="2">The sequence shown here is derived from an EMBL/GenBank/DDBJ whole genome shotgun (WGS) entry which is preliminary data.</text>
</comment>
<dbReference type="InterPro" id="IPR011009">
    <property type="entry name" value="Kinase-like_dom_sf"/>
</dbReference>
<dbReference type="Pfam" id="PF01636">
    <property type="entry name" value="APH"/>
    <property type="match status" value="1"/>
</dbReference>
<evidence type="ECO:0000313" key="2">
    <source>
        <dbReference type="EMBL" id="KKB10871.1"/>
    </source>
</evidence>
<dbReference type="Gene3D" id="3.90.1200.10">
    <property type="match status" value="1"/>
</dbReference>
<protein>
    <recommendedName>
        <fullName evidence="1">Aminoglycoside phosphotransferase domain-containing protein</fullName>
    </recommendedName>
</protein>
<accession>A0A0F5FPU2</accession>
<dbReference type="PATRIC" id="fig|443610.3.peg.1407"/>
<dbReference type="InterPro" id="IPR002575">
    <property type="entry name" value="Aminoglycoside_PTrfase"/>
</dbReference>
<name>A0A0F5FPU2_9HYPH</name>
<sequence>MRPGAQLPDAEARANLLAEIAAARGDLPFLTPEVEEVLVIEGRVVAVERRLPGEPVSHLLTHLDGTTRRDLLADYLDTVSRIAEISLQRAYFGPLLGGGDLRSASWAEFASARLRASLHRCPDDLRPAVDDVKRHHLPEPERASLVHLDFFPANVLALGGRVSAVLDFGATAVFGDARMDAWSAVAYLDAEISPAASAEDRLQATDWLAAKGLKAGYDTGKRWLAAYWSRATDDVQLMGWCRKVLLAHG</sequence>
<evidence type="ECO:0000259" key="1">
    <source>
        <dbReference type="Pfam" id="PF01636"/>
    </source>
</evidence>
<dbReference type="STRING" id="443610.VE25_15640"/>
<dbReference type="Proteomes" id="UP000033632">
    <property type="component" value="Unassembled WGS sequence"/>
</dbReference>
<dbReference type="SUPFAM" id="SSF56112">
    <property type="entry name" value="Protein kinase-like (PK-like)"/>
    <property type="match status" value="1"/>
</dbReference>
<feature type="domain" description="Aminoglycoside phosphotransferase" evidence="1">
    <location>
        <begin position="6"/>
        <end position="198"/>
    </location>
</feature>
<reference evidence="2 3" key="1">
    <citation type="submission" date="2015-03" db="EMBL/GenBank/DDBJ databases">
        <authorList>
            <person name="Hassan Y.I."/>
            <person name="Lepp D."/>
            <person name="Li X.-Z."/>
            <person name="Zhou T."/>
        </authorList>
    </citation>
    <scope>NUCLEOTIDE SEQUENCE [LARGE SCALE GENOMIC DNA]</scope>
    <source>
        <strain evidence="2 3">BD-c194</strain>
    </source>
</reference>
<dbReference type="AlphaFoldDB" id="A0A0F5FPU2"/>